<dbReference type="Proteomes" id="UP000839909">
    <property type="component" value="Unassembled WGS sequence"/>
</dbReference>
<keyword evidence="2" id="KW-0238">DNA-binding</keyword>
<dbReference type="EMBL" id="AAIGQE010000002">
    <property type="protein sequence ID" value="ECE0294026.1"/>
    <property type="molecule type" value="Genomic_DNA"/>
</dbReference>
<dbReference type="Proteomes" id="UP000839907">
    <property type="component" value="Unassembled WGS sequence"/>
</dbReference>
<evidence type="ECO:0000313" key="16">
    <source>
        <dbReference type="EMBL" id="ECY5340501.1"/>
    </source>
</evidence>
<dbReference type="Pfam" id="PF01047">
    <property type="entry name" value="MarR"/>
    <property type="match status" value="1"/>
</dbReference>
<evidence type="ECO:0000313" key="23">
    <source>
        <dbReference type="Proteomes" id="UP000034636"/>
    </source>
</evidence>
<evidence type="ECO:0000313" key="15">
    <source>
        <dbReference type="EMBL" id="ECW0638479.1"/>
    </source>
</evidence>
<dbReference type="EMBL" id="AAIKGB010000004">
    <property type="protein sequence ID" value="ECF1542697.1"/>
    <property type="molecule type" value="Genomic_DNA"/>
</dbReference>
<dbReference type="SUPFAM" id="SSF46785">
    <property type="entry name" value="Winged helix' DNA-binding domain"/>
    <property type="match status" value="1"/>
</dbReference>
<dbReference type="CDD" id="cd00090">
    <property type="entry name" value="HTH_ARSR"/>
    <property type="match status" value="1"/>
</dbReference>
<dbReference type="EMBL" id="AAMLUT010000001">
    <property type="protein sequence ID" value="EDI6663962.1"/>
    <property type="molecule type" value="Genomic_DNA"/>
</dbReference>
<dbReference type="SMART" id="SM00347">
    <property type="entry name" value="HTH_MARR"/>
    <property type="match status" value="1"/>
</dbReference>
<dbReference type="PROSITE" id="PS01117">
    <property type="entry name" value="HTH_MARR_1"/>
    <property type="match status" value="1"/>
</dbReference>
<dbReference type="InterPro" id="IPR036390">
    <property type="entry name" value="WH_DNA-bd_sf"/>
</dbReference>
<evidence type="ECO:0000313" key="6">
    <source>
        <dbReference type="EMBL" id="EBU9271551.1"/>
    </source>
</evidence>
<evidence type="ECO:0000313" key="9">
    <source>
        <dbReference type="EMBL" id="EBY1701152.1"/>
    </source>
</evidence>
<sequence length="162" mass="18280">MSENKNVQDTHISEQMKALHGALIRVVSALNRPRNDEKLIAEAGIQLDRALFSILISIERLGPIGVVELAERAGRDYTTVSRQVAKLEKLGLIIRQHNAIDRRIREAVISRTGKAMTERIDAAREQMGNVVFKDWPQDELDVFVRLMQKFADAMDSDASMPE</sequence>
<reference evidence="11 25" key="4">
    <citation type="submission" date="2018-07" db="EMBL/GenBank/DDBJ databases">
        <authorList>
            <consortium name="GenomeTrakr network: Whole genome sequencing for foodborne pathogen traceback"/>
        </authorList>
    </citation>
    <scope>NUCLEOTIDE SEQUENCE [LARGE SCALE GENOMIC DNA]</scope>
    <source>
        <strain evidence="15">AUSMDU00020735</strain>
        <strain evidence="11 25">VA_WGS-00080</strain>
    </source>
</reference>
<evidence type="ECO:0000313" key="20">
    <source>
        <dbReference type="EMBL" id="KTZ11389.1"/>
    </source>
</evidence>
<evidence type="ECO:0000313" key="24">
    <source>
        <dbReference type="Proteomes" id="UP000054461"/>
    </source>
</evidence>
<dbReference type="Gene3D" id="1.10.10.10">
    <property type="entry name" value="Winged helix-like DNA-binding domain superfamily/Winged helix DNA-binding domain"/>
    <property type="match status" value="1"/>
</dbReference>
<dbReference type="Proteomes" id="UP000839905">
    <property type="component" value="Unassembled WGS sequence"/>
</dbReference>
<evidence type="ECO:0000313" key="14">
    <source>
        <dbReference type="EMBL" id="ECV8762807.1"/>
    </source>
</evidence>
<evidence type="ECO:0000313" key="17">
    <source>
        <dbReference type="EMBL" id="EDI6663962.1"/>
    </source>
</evidence>
<accession>A0A0M2IUB8</accession>
<dbReference type="RefSeq" id="WP_001293638.1">
    <property type="nucleotide sequence ID" value="NZ_AP023291.1"/>
</dbReference>
<dbReference type="EMBL" id="AAHNIA010000005">
    <property type="protein sequence ID" value="EBY1701152.1"/>
    <property type="molecule type" value="Genomic_DNA"/>
</dbReference>
<dbReference type="Proteomes" id="UP000338496">
    <property type="component" value="Unassembled WGS sequence"/>
</dbReference>
<feature type="domain" description="HTH marR-type" evidence="4">
    <location>
        <begin position="16"/>
        <end position="152"/>
    </location>
</feature>
<proteinExistence type="predicted"/>
<dbReference type="GO" id="GO:0003677">
    <property type="term" value="F:DNA binding"/>
    <property type="evidence" value="ECO:0007669"/>
    <property type="project" value="UniProtKB-KW"/>
</dbReference>
<dbReference type="eggNOG" id="COG1846">
    <property type="taxonomic scope" value="Bacteria"/>
</dbReference>
<reference evidence="19" key="7">
    <citation type="submission" date="2019-01" db="EMBL/GenBank/DDBJ databases">
        <authorList>
            <consortium name="NCBI Pathogen Detection Project"/>
        </authorList>
    </citation>
    <scope>NUCLEOTIDE SEQUENCE</scope>
    <source>
        <strain evidence="18">Salmonella enterica</strain>
        <strain evidence="19">Typhimurium</strain>
    </source>
</reference>
<dbReference type="EMBL" id="DAAOIU010000001">
    <property type="protein sequence ID" value="HAD3227543.1"/>
    <property type="molecule type" value="Genomic_DNA"/>
</dbReference>
<evidence type="ECO:0000313" key="19">
    <source>
        <dbReference type="EMBL" id="HAD3227543.1"/>
    </source>
</evidence>
<dbReference type="KEGG" id="seni:CY43_07880"/>
<evidence type="ECO:0000256" key="2">
    <source>
        <dbReference type="ARBA" id="ARBA00023125"/>
    </source>
</evidence>
<dbReference type="PANTHER" id="PTHR42756">
    <property type="entry name" value="TRANSCRIPTIONAL REGULATOR, MARR"/>
    <property type="match status" value="1"/>
</dbReference>
<keyword evidence="1" id="KW-0805">Transcription regulation</keyword>
<dbReference type="Proteomes" id="UP000885258">
    <property type="component" value="Unassembled WGS sequence"/>
</dbReference>
<evidence type="ECO:0000313" key="8">
    <source>
        <dbReference type="EMBL" id="EBW5461729.1"/>
    </source>
</evidence>
<dbReference type="EMBL" id="AAKVET010000001">
    <property type="protein sequence ID" value="ECW0638479.1"/>
    <property type="molecule type" value="Genomic_DNA"/>
</dbReference>
<evidence type="ECO:0000313" key="25">
    <source>
        <dbReference type="Proteomes" id="UP000338496"/>
    </source>
</evidence>
<evidence type="ECO:0000259" key="4">
    <source>
        <dbReference type="PROSITE" id="PS50995"/>
    </source>
</evidence>
<evidence type="ECO:0000313" key="18">
    <source>
        <dbReference type="EMBL" id="HAB0969812.1"/>
    </source>
</evidence>
<dbReference type="Proteomes" id="UP000054461">
    <property type="component" value="Unassembled WGS sequence"/>
</dbReference>
<dbReference type="PANTHER" id="PTHR42756:SF1">
    <property type="entry name" value="TRANSCRIPTIONAL REPRESSOR OF EMRAB OPERON"/>
    <property type="match status" value="1"/>
</dbReference>
<reference evidence="13" key="6">
    <citation type="submission" date="2018-08" db="EMBL/GenBank/DDBJ databases">
        <authorList>
            <consortium name="PulseNet: The National Subtyping Network for Foodborne Disease Surveillance"/>
            <person name="Tarr C.L."/>
            <person name="Trees E."/>
            <person name="Katz L.S."/>
            <person name="Carleton-Romer H.A."/>
            <person name="Stroika S."/>
            <person name="Kucerova Z."/>
            <person name="Roache K.F."/>
            <person name="Sabol A.L."/>
            <person name="Besser J."/>
            <person name="Gerner-Smidt P."/>
        </authorList>
    </citation>
    <scope>NUCLEOTIDE SEQUENCE [LARGE SCALE GENOMIC DNA]</scope>
    <source>
        <strain evidence="13">PNUSAS008736</strain>
        <strain evidence="17">PNUSAS016739</strain>
    </source>
</reference>
<evidence type="ECO:0000313" key="13">
    <source>
        <dbReference type="EMBL" id="ECU8352158.1"/>
    </source>
</evidence>
<dbReference type="InterPro" id="IPR036388">
    <property type="entry name" value="WH-like_DNA-bd_sf"/>
</dbReference>
<dbReference type="EMBL" id="AALDNI010000006">
    <property type="protein sequence ID" value="ECY5340501.1"/>
    <property type="molecule type" value="Genomic_DNA"/>
</dbReference>
<evidence type="ECO:0000313" key="11">
    <source>
        <dbReference type="EMBL" id="ECE0294026.1"/>
    </source>
</evidence>
<keyword evidence="3" id="KW-0804">Transcription</keyword>
<reference evidence="19" key="3">
    <citation type="journal article" date="2018" name="Genome Biol.">
        <title>SKESA: strategic k-mer extension for scrupulous assemblies.</title>
        <authorList>
            <person name="Souvorov A."/>
            <person name="Agarwala R."/>
            <person name="Lipman D.J."/>
        </authorList>
    </citation>
    <scope>NUCLEOTIDE SEQUENCE</scope>
    <source>
        <strain evidence="18">Salmonella enterica</strain>
        <strain evidence="19">Typhimurium</strain>
    </source>
</reference>
<evidence type="ECO:0000313" key="21">
    <source>
        <dbReference type="EMBL" id="MIT50052.1"/>
    </source>
</evidence>
<reference evidence="20 24" key="1">
    <citation type="submission" date="2014-09" db="EMBL/GenBank/DDBJ databases">
        <title>Salmonella Genotype and Phenotype Association.</title>
        <authorList>
            <person name="Chen Y."/>
            <person name="Folster J."/>
            <person name="Ayers S."/>
            <person name="Kabera C."/>
            <person name="Li C."/>
            <person name="Mukherjee S."/>
            <person name="Lam C."/>
            <person name="Zhao S."/>
            <person name="McDermott P."/>
        </authorList>
    </citation>
    <scope>NUCLEOTIDE SEQUENCE [LARGE SCALE GENOMIC DNA]</scope>
    <source>
        <strain evidence="20 24">CVM N32045</strain>
    </source>
</reference>
<dbReference type="InterPro" id="IPR023187">
    <property type="entry name" value="Tscrpt_reg_MarR-type_CS"/>
</dbReference>
<dbReference type="EMBL" id="AAHDPU010000003">
    <property type="protein sequence ID" value="EBU9271551.1"/>
    <property type="molecule type" value="Genomic_DNA"/>
</dbReference>
<dbReference type="EMBL" id="DAAFPQ010000002">
    <property type="protein sequence ID" value="HAB0969812.1"/>
    <property type="molecule type" value="Genomic_DNA"/>
</dbReference>
<dbReference type="EMBL" id="AAHIDF010000004">
    <property type="protein sequence ID" value="EBW3627586.1"/>
    <property type="molecule type" value="Genomic_DNA"/>
</dbReference>
<dbReference type="InterPro" id="IPR011991">
    <property type="entry name" value="ArsR-like_HTH"/>
</dbReference>
<dbReference type="Proteomes" id="UP000839908">
    <property type="component" value="Unassembled WGS sequence"/>
</dbReference>
<evidence type="ECO:0000256" key="3">
    <source>
        <dbReference type="ARBA" id="ARBA00023163"/>
    </source>
</evidence>
<evidence type="ECO:0000313" key="22">
    <source>
        <dbReference type="EMBL" id="MLP83963.1"/>
    </source>
</evidence>
<dbReference type="Proteomes" id="UP000839911">
    <property type="component" value="Unassembled WGS sequence"/>
</dbReference>
<accession>A0A0F7DIJ8</accession>
<dbReference type="Proteomes" id="UP000839915">
    <property type="component" value="Unassembled WGS sequence"/>
</dbReference>
<dbReference type="EMBL" id="CP011428">
    <property type="protein sequence ID" value="AKH07155.1"/>
    <property type="molecule type" value="Genomic_DNA"/>
</dbReference>
<dbReference type="Proteomes" id="UP000885385">
    <property type="component" value="Unassembled WGS sequence"/>
</dbReference>
<dbReference type="AlphaFoldDB" id="A0A0D6G4S1"/>
<dbReference type="EMBL" id="AAKRET010000001">
    <property type="protein sequence ID" value="ECU8352158.1"/>
    <property type="molecule type" value="Genomic_DNA"/>
</dbReference>
<dbReference type="Proteomes" id="UP000034636">
    <property type="component" value="Chromosome"/>
</dbReference>
<dbReference type="GO" id="GO:0003700">
    <property type="term" value="F:DNA-binding transcription factor activity"/>
    <property type="evidence" value="ECO:0007669"/>
    <property type="project" value="InterPro"/>
</dbReference>
<gene>
    <name evidence="14" type="ORF">AAB27_18145</name>
    <name evidence="21" type="ORF">AU613_14400</name>
    <name evidence="16" type="ORF">AVC05_04490</name>
    <name evidence="13" type="ORF">B1P38_00755</name>
    <name evidence="11" type="ORF">CE70_02255</name>
    <name evidence="17" type="ORF">CFF59_01560</name>
    <name evidence="20" type="ORF">DD95_14005</name>
    <name evidence="6" type="ORF">DMO92_05590</name>
    <name evidence="7" type="ORF">DPF41_05665</name>
    <name evidence="8" type="ORF">DPS76_04545</name>
    <name evidence="22" type="ORF">DRM14_01170</name>
    <name evidence="9" type="ORF">DU071_04140</name>
    <name evidence="12" type="ORF">E0935_05465</name>
    <name evidence="10" type="ORF">EER35_09965</name>
    <name evidence="15" type="ORF">F3R12_01130</name>
    <name evidence="19" type="ORF">G1O12_01155</name>
    <name evidence="18" type="ORF">GB466_04315</name>
    <name evidence="5" type="ORF">SE14_01619</name>
</gene>
<dbReference type="EMBL" id="AAHIPE010000003">
    <property type="protein sequence ID" value="EBW5461729.1"/>
    <property type="molecule type" value="Genomic_DNA"/>
</dbReference>
<dbReference type="Proteomes" id="UP000839595">
    <property type="component" value="Unassembled WGS sequence"/>
</dbReference>
<dbReference type="PATRIC" id="fig|59201.152.peg.1391"/>
<dbReference type="EMBL" id="AAKUOT010000043">
    <property type="protein sequence ID" value="ECV8762807.1"/>
    <property type="molecule type" value="Genomic_DNA"/>
</dbReference>
<protein>
    <submittedName>
        <fullName evidence="19">MarR family transcriptional regulator</fullName>
    </submittedName>
    <submittedName>
        <fullName evidence="5">Putative transcriptional regulator</fullName>
    </submittedName>
    <submittedName>
        <fullName evidence="14">Winged helix-turn-helix transcriptional regulator</fullName>
    </submittedName>
</protein>
<name>A0A0D6G4S1_SALTM</name>
<reference evidence="9" key="5">
    <citation type="submission" date="2018-07" db="EMBL/GenBank/DDBJ databases">
        <authorList>
            <person name="Ashton P.M."/>
            <person name="Dallman T."/>
            <person name="Nair S."/>
            <person name="De Pinna E."/>
            <person name="Peters T."/>
            <person name="Grant K."/>
        </authorList>
    </citation>
    <scope>NUCLEOTIDE SEQUENCE [LARGE SCALE GENOMIC DNA]</scope>
    <source>
        <strain evidence="7">231108</strain>
        <strain evidence="12">265852</strain>
        <strain evidence="21">29290</strain>
        <strain evidence="9">356083</strain>
        <strain evidence="8">422529</strain>
        <strain evidence="22">425567</strain>
        <strain evidence="16">43916</strain>
        <strain evidence="6">488670</strain>
        <strain evidence="10">632340</strain>
        <strain evidence="14">86846</strain>
    </source>
</reference>
<dbReference type="EMBL" id="AAHRYM010000010">
    <property type="protein sequence ID" value="EBZ6921307.1"/>
    <property type="molecule type" value="Genomic_DNA"/>
</dbReference>
<dbReference type="SMR" id="A0A0D6G4S1"/>
<dbReference type="Proteomes" id="UP000839581">
    <property type="component" value="Unassembled WGS sequence"/>
</dbReference>
<dbReference type="PROSITE" id="PS50995">
    <property type="entry name" value="HTH_MARR_2"/>
    <property type="match status" value="1"/>
</dbReference>
<dbReference type="FunFam" id="1.10.10.10:FF:000626">
    <property type="entry name" value="MarR family transcriptional regulator"/>
    <property type="match status" value="1"/>
</dbReference>
<dbReference type="OMA" id="DKEGPMG"/>
<dbReference type="InterPro" id="IPR000835">
    <property type="entry name" value="HTH_MarR-typ"/>
</dbReference>
<reference evidence="5 23" key="2">
    <citation type="journal article" date="2015" name="Genome Announc.">
        <title>Complete Genome Sequencing of a Multidrug-Resistant and Human-Invasive Salmonella enterica Serovar Typhimurium Strain of the Emerging Sequence Type 213 Genotype.</title>
        <authorList>
            <person name="Calva E."/>
            <person name="Silva C."/>
            <person name="Zaidi M.B."/>
            <person name="Sanchez-Flores A."/>
            <person name="Estrada K."/>
            <person name="Silva G.G."/>
            <person name="Soto-Jimenez L.M."/>
            <person name="Wiesner M."/>
            <person name="Fernandez-Mora M."/>
            <person name="Edwards R.A."/>
            <person name="Vinuesa P."/>
        </authorList>
    </citation>
    <scope>NUCLEOTIDE SEQUENCE [LARGE SCALE GENOMIC DNA]</scope>
    <source>
        <strain evidence="5 23">YU39</strain>
    </source>
</reference>
<evidence type="ECO:0000313" key="12">
    <source>
        <dbReference type="EMBL" id="ECF1542697.1"/>
    </source>
</evidence>
<dbReference type="Proteomes" id="UP000839616">
    <property type="component" value="Unassembled WGS sequence"/>
</dbReference>
<dbReference type="Proteomes" id="UP000839914">
    <property type="component" value="Unassembled WGS sequence"/>
</dbReference>
<dbReference type="PRINTS" id="PR00598">
    <property type="entry name" value="HTHMARR"/>
</dbReference>
<evidence type="ECO:0000256" key="1">
    <source>
        <dbReference type="ARBA" id="ARBA00023015"/>
    </source>
</evidence>
<evidence type="ECO:0000313" key="7">
    <source>
        <dbReference type="EMBL" id="EBW3627586.1"/>
    </source>
</evidence>
<dbReference type="Proteomes" id="UP000839617">
    <property type="component" value="Unassembled WGS sequence"/>
</dbReference>
<dbReference type="EMBL" id="RVDJ01000001">
    <property type="protein sequence ID" value="MLP83963.1"/>
    <property type="molecule type" value="Genomic_DNA"/>
</dbReference>
<evidence type="ECO:0000313" key="10">
    <source>
        <dbReference type="EMBL" id="EBZ6921307.1"/>
    </source>
</evidence>
<dbReference type="EMBL" id="RSUA01000026">
    <property type="protein sequence ID" value="MIT50052.1"/>
    <property type="molecule type" value="Genomic_DNA"/>
</dbReference>
<accession>A0A0D6G4S1</accession>
<organism evidence="19">
    <name type="scientific">Salmonella typhimurium</name>
    <dbReference type="NCBI Taxonomy" id="90371"/>
    <lineage>
        <taxon>Bacteria</taxon>
        <taxon>Pseudomonadati</taxon>
        <taxon>Pseudomonadota</taxon>
        <taxon>Gammaproteobacteria</taxon>
        <taxon>Enterobacterales</taxon>
        <taxon>Enterobacteriaceae</taxon>
        <taxon>Salmonella</taxon>
    </lineage>
</organism>
<evidence type="ECO:0000313" key="5">
    <source>
        <dbReference type="EMBL" id="AKH07155.1"/>
    </source>
</evidence>
<dbReference type="EMBL" id="JYVU01000033">
    <property type="protein sequence ID" value="KTZ11389.1"/>
    <property type="molecule type" value="Genomic_DNA"/>
</dbReference>